<dbReference type="EMBL" id="JAAOCA010000026">
    <property type="protein sequence ID" value="MBD1600922.1"/>
    <property type="molecule type" value="Genomic_DNA"/>
</dbReference>
<dbReference type="RefSeq" id="WP_190423667.1">
    <property type="nucleotide sequence ID" value="NZ_JAAOCA010000026.1"/>
</dbReference>
<protein>
    <submittedName>
        <fullName evidence="5">Glycosyltransferase family 2 protein</fullName>
    </submittedName>
</protein>
<dbReference type="PANTHER" id="PTHR43179">
    <property type="entry name" value="RHAMNOSYLTRANSFERASE WBBL"/>
    <property type="match status" value="1"/>
</dbReference>
<name>A0ABR7Z6A8_9PSED</name>
<evidence type="ECO:0000256" key="1">
    <source>
        <dbReference type="ARBA" id="ARBA00006739"/>
    </source>
</evidence>
<keyword evidence="6" id="KW-1185">Reference proteome</keyword>
<dbReference type="Proteomes" id="UP000805841">
    <property type="component" value="Unassembled WGS sequence"/>
</dbReference>
<keyword evidence="2" id="KW-0328">Glycosyltransferase</keyword>
<organism evidence="5 6">
    <name type="scientific">Pseudomonas typographi</name>
    <dbReference type="NCBI Taxonomy" id="2715964"/>
    <lineage>
        <taxon>Bacteria</taxon>
        <taxon>Pseudomonadati</taxon>
        <taxon>Pseudomonadota</taxon>
        <taxon>Gammaproteobacteria</taxon>
        <taxon>Pseudomonadales</taxon>
        <taxon>Pseudomonadaceae</taxon>
        <taxon>Pseudomonas</taxon>
    </lineage>
</organism>
<comment type="caution">
    <text evidence="5">The sequence shown here is derived from an EMBL/GenBank/DDBJ whole genome shotgun (WGS) entry which is preliminary data.</text>
</comment>
<evidence type="ECO:0000313" key="6">
    <source>
        <dbReference type="Proteomes" id="UP000805841"/>
    </source>
</evidence>
<dbReference type="Gene3D" id="3.90.550.10">
    <property type="entry name" value="Spore Coat Polysaccharide Biosynthesis Protein SpsA, Chain A"/>
    <property type="match status" value="1"/>
</dbReference>
<feature type="domain" description="Galactosyltransferase C-terminal" evidence="4">
    <location>
        <begin position="149"/>
        <end position="196"/>
    </location>
</feature>
<keyword evidence="3" id="KW-0808">Transferase</keyword>
<sequence length="281" mass="31020">MNVITLVQGRTAQLHNVIRGLEQSALAPEALWVVHMNEPAGQYTCPRFPIYTRRVDGHGGALPLAAARNQALAIDAAAAWVFLDVDCIPERHLLGHYRDALLAHPGALHLGQVRYLPDGALPAHWNTDALLANAVAHPLAVHRPGPGLAVAYPLFWSLNFACMAPVFERVGGFDEAYQGYGGEDTDFAFRARERQVPLLDCPALAVHQYHPTFAPPLNHFDAIVDNARTFYRRWRAWPMEGWLAAFAERGLIDWAGDAIQVRRRPTQAEVSAARDASGRGF</sequence>
<dbReference type="InterPro" id="IPR029044">
    <property type="entry name" value="Nucleotide-diphossugar_trans"/>
</dbReference>
<proteinExistence type="inferred from homology"/>
<evidence type="ECO:0000313" key="5">
    <source>
        <dbReference type="EMBL" id="MBD1600922.1"/>
    </source>
</evidence>
<dbReference type="Pfam" id="PF02709">
    <property type="entry name" value="Glyco_transf_7C"/>
    <property type="match status" value="1"/>
</dbReference>
<dbReference type="PANTHER" id="PTHR43179:SF12">
    <property type="entry name" value="GALACTOFURANOSYLTRANSFERASE GLFT2"/>
    <property type="match status" value="1"/>
</dbReference>
<dbReference type="SUPFAM" id="SSF53448">
    <property type="entry name" value="Nucleotide-diphospho-sugar transferases"/>
    <property type="match status" value="1"/>
</dbReference>
<reference evidence="5 6" key="1">
    <citation type="journal article" date="2020" name="Insects">
        <title>Bacteria Belonging to Pseudomonas typographi sp. nov. from the Bark Beetle Ips typographus Have Genomic Potential to Aid in the Host Ecology.</title>
        <authorList>
            <person name="Peral-Aranega E."/>
            <person name="Saati-Santamaria Z."/>
            <person name="Kolarik M."/>
            <person name="Rivas R."/>
            <person name="Garcia-Fraile P."/>
        </authorList>
    </citation>
    <scope>NUCLEOTIDE SEQUENCE [LARGE SCALE GENOMIC DNA]</scope>
    <source>
        <strain evidence="5 6">CA3A</strain>
    </source>
</reference>
<dbReference type="InterPro" id="IPR027791">
    <property type="entry name" value="Galactosyl_T_C"/>
</dbReference>
<comment type="similarity">
    <text evidence="1">Belongs to the glycosyltransferase 2 family.</text>
</comment>
<evidence type="ECO:0000256" key="2">
    <source>
        <dbReference type="ARBA" id="ARBA00022676"/>
    </source>
</evidence>
<evidence type="ECO:0000259" key="4">
    <source>
        <dbReference type="Pfam" id="PF02709"/>
    </source>
</evidence>
<accession>A0ABR7Z6A8</accession>
<evidence type="ECO:0000256" key="3">
    <source>
        <dbReference type="ARBA" id="ARBA00022679"/>
    </source>
</evidence>
<gene>
    <name evidence="5" type="ORF">HAQ05_19775</name>
</gene>